<dbReference type="SUPFAM" id="SSF118310">
    <property type="entry name" value="AN1-like Zinc finger"/>
    <property type="match status" value="1"/>
</dbReference>
<protein>
    <submittedName>
        <fullName evidence="7">Zinc finger A20 and AN1 domain-containing stress-associated protein</fullName>
    </submittedName>
</protein>
<dbReference type="InterPro" id="IPR050652">
    <property type="entry name" value="AN1_A20_ZnFinger"/>
</dbReference>
<proteinExistence type="predicted"/>
<evidence type="ECO:0000256" key="5">
    <source>
        <dbReference type="SAM" id="MobiDB-lite"/>
    </source>
</evidence>
<keyword evidence="3" id="KW-0862">Zinc</keyword>
<sequence>MSSRNDDSKPMPPAEEIDGLQVKKNLNANLNVDVKVPTTNSQIPSLQVRKEVEAKDIGQGRSNPNKRPINRCFECRKKVPISALKCKCDHTFCAEHRLAEDHNCTFDFKSLYRKKLADDLSKVVSSKVLEI</sequence>
<dbReference type="EMBL" id="JAOPGA020001075">
    <property type="protein sequence ID" value="KAL0484839.1"/>
    <property type="molecule type" value="Genomic_DNA"/>
</dbReference>
<dbReference type="Proteomes" id="UP001431209">
    <property type="component" value="Unassembled WGS sequence"/>
</dbReference>
<dbReference type="SMART" id="SM00154">
    <property type="entry name" value="ZnF_AN1"/>
    <property type="match status" value="1"/>
</dbReference>
<evidence type="ECO:0000256" key="3">
    <source>
        <dbReference type="ARBA" id="ARBA00022833"/>
    </source>
</evidence>
<evidence type="ECO:0000313" key="8">
    <source>
        <dbReference type="Proteomes" id="UP001431209"/>
    </source>
</evidence>
<dbReference type="InterPro" id="IPR000058">
    <property type="entry name" value="Znf_AN1"/>
</dbReference>
<accession>A0AAW2Z604</accession>
<organism evidence="7 8">
    <name type="scientific">Acrasis kona</name>
    <dbReference type="NCBI Taxonomy" id="1008807"/>
    <lineage>
        <taxon>Eukaryota</taxon>
        <taxon>Discoba</taxon>
        <taxon>Heterolobosea</taxon>
        <taxon>Tetramitia</taxon>
        <taxon>Eutetramitia</taxon>
        <taxon>Acrasidae</taxon>
        <taxon>Acrasis</taxon>
    </lineage>
</organism>
<name>A0AAW2Z604_9EUKA</name>
<dbReference type="InterPro" id="IPR035896">
    <property type="entry name" value="AN1-like_Znf"/>
</dbReference>
<dbReference type="GO" id="GO:0008270">
    <property type="term" value="F:zinc ion binding"/>
    <property type="evidence" value="ECO:0007669"/>
    <property type="project" value="UniProtKB-KW"/>
</dbReference>
<keyword evidence="8" id="KW-1185">Reference proteome</keyword>
<evidence type="ECO:0000256" key="4">
    <source>
        <dbReference type="PROSITE-ProRule" id="PRU00449"/>
    </source>
</evidence>
<gene>
    <name evidence="7" type="ORF">AKO1_003628</name>
</gene>
<dbReference type="Gene3D" id="4.10.1110.10">
    <property type="entry name" value="AN1-like Zinc finger"/>
    <property type="match status" value="1"/>
</dbReference>
<dbReference type="AlphaFoldDB" id="A0AAW2Z604"/>
<evidence type="ECO:0000256" key="2">
    <source>
        <dbReference type="ARBA" id="ARBA00022771"/>
    </source>
</evidence>
<evidence type="ECO:0000313" key="7">
    <source>
        <dbReference type="EMBL" id="KAL0484839.1"/>
    </source>
</evidence>
<keyword evidence="2 4" id="KW-0863">Zinc-finger</keyword>
<feature type="domain" description="AN1-type" evidence="6">
    <location>
        <begin position="66"/>
        <end position="112"/>
    </location>
</feature>
<evidence type="ECO:0000259" key="6">
    <source>
        <dbReference type="PROSITE" id="PS51039"/>
    </source>
</evidence>
<evidence type="ECO:0000256" key="1">
    <source>
        <dbReference type="ARBA" id="ARBA00022723"/>
    </source>
</evidence>
<reference evidence="7 8" key="1">
    <citation type="submission" date="2024-03" db="EMBL/GenBank/DDBJ databases">
        <title>The Acrasis kona genome and developmental transcriptomes reveal deep origins of eukaryotic multicellular pathways.</title>
        <authorList>
            <person name="Sheikh S."/>
            <person name="Fu C.-J."/>
            <person name="Brown M.W."/>
            <person name="Baldauf S.L."/>
        </authorList>
    </citation>
    <scope>NUCLEOTIDE SEQUENCE [LARGE SCALE GENOMIC DNA]</scope>
    <source>
        <strain evidence="7 8">ATCC MYA-3509</strain>
    </source>
</reference>
<keyword evidence="1" id="KW-0479">Metal-binding</keyword>
<feature type="region of interest" description="Disordered" evidence="5">
    <location>
        <begin position="1"/>
        <end position="22"/>
    </location>
</feature>
<dbReference type="PROSITE" id="PS51039">
    <property type="entry name" value="ZF_AN1"/>
    <property type="match status" value="1"/>
</dbReference>
<dbReference type="Pfam" id="PF01428">
    <property type="entry name" value="zf-AN1"/>
    <property type="match status" value="1"/>
</dbReference>
<comment type="caution">
    <text evidence="7">The sequence shown here is derived from an EMBL/GenBank/DDBJ whole genome shotgun (WGS) entry which is preliminary data.</text>
</comment>
<dbReference type="PANTHER" id="PTHR10634">
    <property type="entry name" value="AN1-TYPE ZINC FINGER PROTEIN"/>
    <property type="match status" value="1"/>
</dbReference>